<dbReference type="EMBL" id="CAADFV010000094">
    <property type="protein sequence ID" value="VFK64059.1"/>
    <property type="molecule type" value="Genomic_DNA"/>
</dbReference>
<reference evidence="1" key="1">
    <citation type="submission" date="2019-02" db="EMBL/GenBank/DDBJ databases">
        <authorList>
            <person name="Gruber-Vodicka R. H."/>
            <person name="Seah K. B. B."/>
        </authorList>
    </citation>
    <scope>NUCLEOTIDE SEQUENCE</scope>
    <source>
        <strain evidence="2">BECK_BY1</strain>
        <strain evidence="3">BECK_BY2</strain>
        <strain evidence="1">BECK_BY3</strain>
    </source>
</reference>
<protein>
    <submittedName>
        <fullName evidence="1">Uncharacterized protein</fullName>
    </submittedName>
</protein>
<gene>
    <name evidence="2" type="ORF">BECKTUN1418D_GA0071000_10976</name>
    <name evidence="3" type="ORF">BECKTUN1418E_GA0071001_10948</name>
    <name evidence="1" type="ORF">BECKTUN1418F_GA0071002_10978</name>
</gene>
<dbReference type="EMBL" id="CAADFY010000097">
    <property type="protein sequence ID" value="VFK56870.1"/>
    <property type="molecule type" value="Genomic_DNA"/>
</dbReference>
<evidence type="ECO:0000313" key="2">
    <source>
        <dbReference type="EMBL" id="VFK59221.1"/>
    </source>
</evidence>
<evidence type="ECO:0000313" key="1">
    <source>
        <dbReference type="EMBL" id="VFK56870.1"/>
    </source>
</evidence>
<name>A0A450ZSW8_9GAMM</name>
<proteinExistence type="predicted"/>
<organism evidence="1">
    <name type="scientific">Candidatus Kentrum sp. TUN</name>
    <dbReference type="NCBI Taxonomy" id="2126343"/>
    <lineage>
        <taxon>Bacteria</taxon>
        <taxon>Pseudomonadati</taxon>
        <taxon>Pseudomonadota</taxon>
        <taxon>Gammaproteobacteria</taxon>
        <taxon>Candidatus Kentrum</taxon>
    </lineage>
</organism>
<evidence type="ECO:0000313" key="3">
    <source>
        <dbReference type="EMBL" id="VFK64059.1"/>
    </source>
</evidence>
<sequence length="72" mass="8411">MDSTNKSEQITPLTKEDKDKIWEATVRICQGTGISTIRPYNNFRNLLNTVKDTYQYLYHLRGKETAEEEQAD</sequence>
<accession>A0A450ZSW8</accession>
<dbReference type="AlphaFoldDB" id="A0A450ZSW8"/>
<dbReference type="EMBL" id="CAADFX010000097">
    <property type="protein sequence ID" value="VFK59221.1"/>
    <property type="molecule type" value="Genomic_DNA"/>
</dbReference>